<dbReference type="Proteomes" id="UP000285961">
    <property type="component" value="Unassembled WGS sequence"/>
</dbReference>
<dbReference type="Pfam" id="PF13435">
    <property type="entry name" value="Cytochrome_C554"/>
    <property type="match status" value="1"/>
</dbReference>
<dbReference type="EMBL" id="QZKI01000080">
    <property type="protein sequence ID" value="RJP69616.1"/>
    <property type="molecule type" value="Genomic_DNA"/>
</dbReference>
<dbReference type="AlphaFoldDB" id="A0A419EXQ6"/>
<dbReference type="InterPro" id="IPR006179">
    <property type="entry name" value="5_nucleotidase/apyrase"/>
</dbReference>
<dbReference type="InterPro" id="IPR036280">
    <property type="entry name" value="Multihaem_cyt_sf"/>
</dbReference>
<dbReference type="InterPro" id="IPR029052">
    <property type="entry name" value="Metallo-depent_PP-like"/>
</dbReference>
<protein>
    <recommendedName>
        <fullName evidence="1">Cytochrome c-552/4 domain-containing protein</fullName>
    </recommendedName>
</protein>
<comment type="caution">
    <text evidence="2">The sequence shown here is derived from an EMBL/GenBank/DDBJ whole genome shotgun (WGS) entry which is preliminary data.</text>
</comment>
<dbReference type="Gene3D" id="3.60.21.10">
    <property type="match status" value="1"/>
</dbReference>
<evidence type="ECO:0000313" key="2">
    <source>
        <dbReference type="EMBL" id="RJP69616.1"/>
    </source>
</evidence>
<sequence length="386" mass="43221">MLLFDNGDMNASYGRQPELKFETMMKGMAEMGYDAVNVGEQDLLLGLDYVKYVADFTGVPFVSANIVDAEGKLVFQEYARSEIAVGRTKLVSIAVGIISPSFKEEIENINPGISFVEYEATLKRLIPQLRKKADLLVVLAHMNEDEAALLAERLPQIDLIIVSHSGDDPFAAPAIVNEVPIVFAGARGMHVGAARFAWADKEAKLQSFAAHKLAGTFADSPRMSPLLADYQQMLKVEKLLESYPRSEYGEVKFTGNKSCQRCHSLPMWRFGKEKHAHAFEVIVEKKHEYDPECVRCHTTGFGYVTGFIAPELTPELEHVGCENCHGPGSKHIEEPLDEKYGEVARETCESCHNPDNSPKFVYEEYLKKIKHNSIFLCSARICHWLD</sequence>
<dbReference type="GO" id="GO:0030288">
    <property type="term" value="C:outer membrane-bounded periplasmic space"/>
    <property type="evidence" value="ECO:0007669"/>
    <property type="project" value="TreeGrafter"/>
</dbReference>
<dbReference type="SUPFAM" id="SSF48695">
    <property type="entry name" value="Multiheme cytochromes"/>
    <property type="match status" value="1"/>
</dbReference>
<gene>
    <name evidence="2" type="ORF">C4532_10750</name>
</gene>
<dbReference type="SUPFAM" id="SSF56300">
    <property type="entry name" value="Metallo-dependent phosphatases"/>
    <property type="match status" value="1"/>
</dbReference>
<dbReference type="GO" id="GO:0009166">
    <property type="term" value="P:nucleotide catabolic process"/>
    <property type="evidence" value="ECO:0007669"/>
    <property type="project" value="InterPro"/>
</dbReference>
<evidence type="ECO:0000259" key="1">
    <source>
        <dbReference type="Pfam" id="PF13435"/>
    </source>
</evidence>
<reference evidence="2 3" key="1">
    <citation type="journal article" date="2017" name="ISME J.">
        <title>Energy and carbon metabolisms in a deep terrestrial subsurface fluid microbial community.</title>
        <authorList>
            <person name="Momper L."/>
            <person name="Jungbluth S.P."/>
            <person name="Lee M.D."/>
            <person name="Amend J.P."/>
        </authorList>
    </citation>
    <scope>NUCLEOTIDE SEQUENCE [LARGE SCALE GENOMIC DNA]</scope>
    <source>
        <strain evidence="2">SURF_17</strain>
    </source>
</reference>
<proteinExistence type="predicted"/>
<dbReference type="Gene3D" id="1.10.1130.10">
    <property type="entry name" value="Flavocytochrome C3, Chain A"/>
    <property type="match status" value="1"/>
</dbReference>
<organism evidence="2 3">
    <name type="scientific">Candidatus Abyssobacteria bacterium SURF_17</name>
    <dbReference type="NCBI Taxonomy" id="2093361"/>
    <lineage>
        <taxon>Bacteria</taxon>
        <taxon>Pseudomonadati</taxon>
        <taxon>Candidatus Hydrogenedentota</taxon>
        <taxon>Candidatus Abyssobacteria</taxon>
    </lineage>
</organism>
<dbReference type="PANTHER" id="PTHR11575:SF24">
    <property type="entry name" value="5'-NUCLEOTIDASE"/>
    <property type="match status" value="1"/>
</dbReference>
<accession>A0A419EXQ6</accession>
<dbReference type="GO" id="GO:0016787">
    <property type="term" value="F:hydrolase activity"/>
    <property type="evidence" value="ECO:0007669"/>
    <property type="project" value="InterPro"/>
</dbReference>
<evidence type="ECO:0000313" key="3">
    <source>
        <dbReference type="Proteomes" id="UP000285961"/>
    </source>
</evidence>
<dbReference type="InterPro" id="IPR023155">
    <property type="entry name" value="Cyt_c-552/4"/>
</dbReference>
<feature type="domain" description="Cytochrome c-552/4" evidence="1">
    <location>
        <begin position="259"/>
        <end position="326"/>
    </location>
</feature>
<name>A0A419EXQ6_9BACT</name>
<dbReference type="PANTHER" id="PTHR11575">
    <property type="entry name" value="5'-NUCLEOTIDASE-RELATED"/>
    <property type="match status" value="1"/>
</dbReference>